<sequence>MAARADPPRWLALWLAACLLMPSHGGAAAGAAPVYLWAWDRAEDLRWLQDGTPRDARRYGVAYFAVQFDADGDNLRATWRRAPLRVATGTPLLPVLHIEAFSARHAALFNDVALANWTRALAQAIARLGTPAVQIDFEARASQKDFYRALLARLQQQLQGRVRLSVTALAWWCSDPAWLASLPVDEVVPMFFRMGAGERAHWRARLAGPATLPAPCRAAAGVALDELQALGRPAAGDRRRWYVFVPASWRREHVEVLGQWLPP</sequence>
<reference evidence="2 3" key="1">
    <citation type="submission" date="2023-03" db="EMBL/GenBank/DDBJ databases">
        <title>Draft assemblies of triclosan tolerant bacteria isolated from returned activated sludge.</title>
        <authorList>
            <person name="Van Hamelsveld S."/>
        </authorList>
    </citation>
    <scope>NUCLEOTIDE SEQUENCE [LARGE SCALE GENOMIC DNA]</scope>
    <source>
        <strain evidence="2 3">GW210010_S58</strain>
    </source>
</reference>
<evidence type="ECO:0008006" key="4">
    <source>
        <dbReference type="Google" id="ProtNLM"/>
    </source>
</evidence>
<keyword evidence="1" id="KW-0732">Signal</keyword>
<gene>
    <name evidence="2" type="ORF">P3W85_10540</name>
</gene>
<feature type="chain" id="PRO_5046626534" description="DUF3142 domain-containing protein" evidence="1">
    <location>
        <begin position="28"/>
        <end position="263"/>
    </location>
</feature>
<feature type="signal peptide" evidence="1">
    <location>
        <begin position="1"/>
        <end position="27"/>
    </location>
</feature>
<organism evidence="2 3">
    <name type="scientific">Cupriavidus basilensis</name>
    <dbReference type="NCBI Taxonomy" id="68895"/>
    <lineage>
        <taxon>Bacteria</taxon>
        <taxon>Pseudomonadati</taxon>
        <taxon>Pseudomonadota</taxon>
        <taxon>Betaproteobacteria</taxon>
        <taxon>Burkholderiales</taxon>
        <taxon>Burkholderiaceae</taxon>
        <taxon>Cupriavidus</taxon>
    </lineage>
</organism>
<dbReference type="Proteomes" id="UP001216674">
    <property type="component" value="Unassembled WGS sequence"/>
</dbReference>
<proteinExistence type="predicted"/>
<comment type="caution">
    <text evidence="2">The sequence shown here is derived from an EMBL/GenBank/DDBJ whole genome shotgun (WGS) entry which is preliminary data.</text>
</comment>
<evidence type="ECO:0000313" key="2">
    <source>
        <dbReference type="EMBL" id="MDF3833384.1"/>
    </source>
</evidence>
<protein>
    <recommendedName>
        <fullName evidence="4">DUF3142 domain-containing protein</fullName>
    </recommendedName>
</protein>
<keyword evidence="3" id="KW-1185">Reference proteome</keyword>
<evidence type="ECO:0000313" key="3">
    <source>
        <dbReference type="Proteomes" id="UP001216674"/>
    </source>
</evidence>
<dbReference type="RefSeq" id="WP_276264747.1">
    <property type="nucleotide sequence ID" value="NZ_JARJLM010000180.1"/>
</dbReference>
<dbReference type="EMBL" id="JARJLM010000180">
    <property type="protein sequence ID" value="MDF3833384.1"/>
    <property type="molecule type" value="Genomic_DNA"/>
</dbReference>
<evidence type="ECO:0000256" key="1">
    <source>
        <dbReference type="SAM" id="SignalP"/>
    </source>
</evidence>
<accession>A0ABT6AL98</accession>
<name>A0ABT6AL98_9BURK</name>